<keyword evidence="1" id="KW-0732">Signal</keyword>
<dbReference type="EMBL" id="GGFK01014986">
    <property type="protein sequence ID" value="MBW48307.1"/>
    <property type="molecule type" value="Transcribed_RNA"/>
</dbReference>
<feature type="signal peptide" evidence="1">
    <location>
        <begin position="1"/>
        <end position="23"/>
    </location>
</feature>
<protein>
    <submittedName>
        <fullName evidence="2">Putative secreted protein</fullName>
    </submittedName>
</protein>
<evidence type="ECO:0000256" key="1">
    <source>
        <dbReference type="SAM" id="SignalP"/>
    </source>
</evidence>
<evidence type="ECO:0000313" key="2">
    <source>
        <dbReference type="EMBL" id="MBW48307.1"/>
    </source>
</evidence>
<accession>A0A2M4B5L5</accession>
<organism evidence="2">
    <name type="scientific">Anopheles triannulatus</name>
    <dbReference type="NCBI Taxonomy" id="58253"/>
    <lineage>
        <taxon>Eukaryota</taxon>
        <taxon>Metazoa</taxon>
        <taxon>Ecdysozoa</taxon>
        <taxon>Arthropoda</taxon>
        <taxon>Hexapoda</taxon>
        <taxon>Insecta</taxon>
        <taxon>Pterygota</taxon>
        <taxon>Neoptera</taxon>
        <taxon>Endopterygota</taxon>
        <taxon>Diptera</taxon>
        <taxon>Nematocera</taxon>
        <taxon>Culicoidea</taxon>
        <taxon>Culicidae</taxon>
        <taxon>Anophelinae</taxon>
        <taxon>Anopheles</taxon>
    </lineage>
</organism>
<reference evidence="2" key="1">
    <citation type="submission" date="2018-01" db="EMBL/GenBank/DDBJ databases">
        <title>An insight into the sialome of Amazonian anophelines.</title>
        <authorList>
            <person name="Ribeiro J.M."/>
            <person name="Scarpassa V."/>
            <person name="Calvo E."/>
        </authorList>
    </citation>
    <scope>NUCLEOTIDE SEQUENCE</scope>
    <source>
        <tissue evidence="2">Salivary glands</tissue>
    </source>
</reference>
<proteinExistence type="predicted"/>
<dbReference type="AlphaFoldDB" id="A0A2M4B5L5"/>
<name>A0A2M4B5L5_9DIPT</name>
<sequence length="81" mass="9208">MRSVSTWLTLLAWIASDLQNTQRDYIVQLLSSTIMQSSRKYPFCFESAASHCRSPSLGCGSCCWWSSRSTTSKIDMEIVVY</sequence>
<feature type="chain" id="PRO_5014960531" evidence="1">
    <location>
        <begin position="24"/>
        <end position="81"/>
    </location>
</feature>